<name>A0A5F2C6E2_9LEPT</name>
<keyword evidence="1" id="KW-0812">Transmembrane</keyword>
<comment type="caution">
    <text evidence="2">The sequence shown here is derived from an EMBL/GenBank/DDBJ whole genome shotgun (WGS) entry which is preliminary data.</text>
</comment>
<dbReference type="AlphaFoldDB" id="A0A5F2C6E2"/>
<protein>
    <submittedName>
        <fullName evidence="2">Uncharacterized protein</fullName>
    </submittedName>
</protein>
<dbReference type="Proteomes" id="UP000297832">
    <property type="component" value="Unassembled WGS sequence"/>
</dbReference>
<reference evidence="3" key="1">
    <citation type="submission" date="2018-10" db="EMBL/GenBank/DDBJ databases">
        <authorList>
            <person name="Vincent A.T."/>
            <person name="Schiettekatte O."/>
            <person name="Bourhy P."/>
            <person name="Veyrier F.J."/>
            <person name="Picardeau M."/>
        </authorList>
    </citation>
    <scope>NUCLEOTIDE SEQUENCE</scope>
    <source>
        <strain evidence="3">201702406</strain>
    </source>
</reference>
<sequence length="218" mass="25286">MILHLFTYLLLLIGITVADYLIYTEILYCNLIELGVVDSLDLLITLITVTTAVPTYFYAKLQEWQNAKLDIEKDKKLAVIAIKRATYEKLIPYLFIKNSYRNILSYPQIIEEAQAIMPNVFPDQNVNFEIIKNSQFSNNESATNPSFWVFTFAQSLISQIWWIGHLYFPESILSLINSYNRLSIGDSRHRTLLFEILERMRIDIEFDNLGEAAMANVV</sequence>
<organism evidence="2 4">
    <name type="scientific">Leptospira selangorensis</name>
    <dbReference type="NCBI Taxonomy" id="2484982"/>
    <lineage>
        <taxon>Bacteria</taxon>
        <taxon>Pseudomonadati</taxon>
        <taxon>Spirochaetota</taxon>
        <taxon>Spirochaetia</taxon>
        <taxon>Leptospirales</taxon>
        <taxon>Leptospiraceae</taxon>
        <taxon>Leptospira</taxon>
    </lineage>
</organism>
<keyword evidence="1" id="KW-0472">Membrane</keyword>
<reference evidence="4 5" key="2">
    <citation type="journal article" date="2019" name="PLoS Negl. Trop. Dis.">
        <title>Revisiting the worldwide diversity of Leptospira species in the environment.</title>
        <authorList>
            <person name="Vincent A.T."/>
            <person name="Schiettekatte O."/>
            <person name="Bourhy P."/>
            <person name="Veyrier F.J."/>
            <person name="Picardeau M."/>
        </authorList>
    </citation>
    <scope>NUCLEOTIDE SEQUENCE [LARGE SCALE GENOMIC DNA]</scope>
    <source>
        <strain evidence="2 4">201702405</strain>
        <strain evidence="5">201702406</strain>
    </source>
</reference>
<evidence type="ECO:0000313" key="2">
    <source>
        <dbReference type="EMBL" id="TGM10286.1"/>
    </source>
</evidence>
<dbReference type="EMBL" id="RQGV01000029">
    <property type="protein sequence ID" value="TGM10286.1"/>
    <property type="molecule type" value="Genomic_DNA"/>
</dbReference>
<gene>
    <name evidence="2" type="ORF">EHQ81_19470</name>
    <name evidence="3" type="ORF">EHQ82_01650</name>
</gene>
<proteinExistence type="predicted"/>
<dbReference type="EMBL" id="RQGU01000027">
    <property type="protein sequence ID" value="TGM27948.1"/>
    <property type="molecule type" value="Genomic_DNA"/>
</dbReference>
<evidence type="ECO:0000313" key="5">
    <source>
        <dbReference type="Proteomes" id="UP000298057"/>
    </source>
</evidence>
<evidence type="ECO:0000313" key="3">
    <source>
        <dbReference type="EMBL" id="TGM27948.1"/>
    </source>
</evidence>
<dbReference type="Proteomes" id="UP000298057">
    <property type="component" value="Unassembled WGS sequence"/>
</dbReference>
<evidence type="ECO:0000256" key="1">
    <source>
        <dbReference type="SAM" id="Phobius"/>
    </source>
</evidence>
<feature type="transmembrane region" description="Helical" evidence="1">
    <location>
        <begin position="42"/>
        <end position="59"/>
    </location>
</feature>
<evidence type="ECO:0000313" key="4">
    <source>
        <dbReference type="Proteomes" id="UP000297832"/>
    </source>
</evidence>
<keyword evidence="1" id="KW-1133">Transmembrane helix</keyword>
<accession>A0A5F2C6E2</accession>
<keyword evidence="5" id="KW-1185">Reference proteome</keyword>